<comment type="caution">
    <text evidence="2">The sequence shown here is derived from an EMBL/GenBank/DDBJ whole genome shotgun (WGS) entry which is preliminary data.</text>
</comment>
<proteinExistence type="predicted"/>
<keyword evidence="1" id="KW-0732">Signal</keyword>
<dbReference type="RefSeq" id="WP_188369744.1">
    <property type="nucleotide sequence ID" value="NZ_BMFH01000001.1"/>
</dbReference>
<evidence type="ECO:0000256" key="1">
    <source>
        <dbReference type="SAM" id="SignalP"/>
    </source>
</evidence>
<feature type="chain" id="PRO_5045357690" description="Nicotinate-nucleotide adenylyltransferase" evidence="1">
    <location>
        <begin position="20"/>
        <end position="174"/>
    </location>
</feature>
<dbReference type="Gene3D" id="3.10.450.360">
    <property type="match status" value="1"/>
</dbReference>
<sequence length="174" mass="19264">MKQILFSALLLGLSGTGLAQDAKPQVQEISLAAVTVSPILNHSYRNMAIKGINSEAVVDLEEIAARYNVNESSVYDKSMDAYEIIFKNSKGSILATYDKTGKILTTVERYKDISLPSGVRNTVHSQYPGWELTDNNYLVRFKDGRDIRRVFTVTIVKDGAKKNLKLSVEGESMG</sequence>
<dbReference type="EMBL" id="BMFH01000001">
    <property type="protein sequence ID" value="GGD46367.1"/>
    <property type="molecule type" value="Genomic_DNA"/>
</dbReference>
<name>A0ABQ1QVS7_9FLAO</name>
<reference evidence="3" key="1">
    <citation type="journal article" date="2019" name="Int. J. Syst. Evol. Microbiol.">
        <title>The Global Catalogue of Microorganisms (GCM) 10K type strain sequencing project: providing services to taxonomists for standard genome sequencing and annotation.</title>
        <authorList>
            <consortium name="The Broad Institute Genomics Platform"/>
            <consortium name="The Broad Institute Genome Sequencing Center for Infectious Disease"/>
            <person name="Wu L."/>
            <person name="Ma J."/>
        </authorList>
    </citation>
    <scope>NUCLEOTIDE SEQUENCE [LARGE SCALE GENOMIC DNA]</scope>
    <source>
        <strain evidence="3">CGMCC 1.12606</strain>
    </source>
</reference>
<accession>A0ABQ1QVS7</accession>
<evidence type="ECO:0000313" key="2">
    <source>
        <dbReference type="EMBL" id="GGD46367.1"/>
    </source>
</evidence>
<feature type="signal peptide" evidence="1">
    <location>
        <begin position="1"/>
        <end position="19"/>
    </location>
</feature>
<evidence type="ECO:0008006" key="4">
    <source>
        <dbReference type="Google" id="ProtNLM"/>
    </source>
</evidence>
<dbReference type="SUPFAM" id="SSF160574">
    <property type="entry name" value="BT0923-like"/>
    <property type="match status" value="1"/>
</dbReference>
<dbReference type="Proteomes" id="UP000625780">
    <property type="component" value="Unassembled WGS sequence"/>
</dbReference>
<organism evidence="2 3">
    <name type="scientific">Muriicola marianensis</name>
    <dbReference type="NCBI Taxonomy" id="1324801"/>
    <lineage>
        <taxon>Bacteria</taxon>
        <taxon>Pseudomonadati</taxon>
        <taxon>Bacteroidota</taxon>
        <taxon>Flavobacteriia</taxon>
        <taxon>Flavobacteriales</taxon>
        <taxon>Flavobacteriaceae</taxon>
        <taxon>Muriicola</taxon>
    </lineage>
</organism>
<keyword evidence="3" id="KW-1185">Reference proteome</keyword>
<evidence type="ECO:0000313" key="3">
    <source>
        <dbReference type="Proteomes" id="UP000625780"/>
    </source>
</evidence>
<gene>
    <name evidence="2" type="ORF">GCM10011361_11640</name>
</gene>
<protein>
    <recommendedName>
        <fullName evidence="4">Nicotinate-nucleotide adenylyltransferase</fullName>
    </recommendedName>
</protein>